<dbReference type="AlphaFoldDB" id="D4B9J2"/>
<proteinExistence type="inferred from homology"/>
<dbReference type="PIRSF" id="PIRSF000429">
    <property type="entry name" value="Ac-CoA_Ac_transf"/>
    <property type="match status" value="1"/>
</dbReference>
<feature type="domain" description="Thiolase N-terminal" evidence="7">
    <location>
        <begin position="16"/>
        <end position="275"/>
    </location>
</feature>
<dbReference type="InterPro" id="IPR020617">
    <property type="entry name" value="Thiolase_C"/>
</dbReference>
<evidence type="ECO:0000256" key="5">
    <source>
        <dbReference type="RuleBase" id="RU003557"/>
    </source>
</evidence>
<dbReference type="PROSITE" id="PS00098">
    <property type="entry name" value="THIOLASE_1"/>
    <property type="match status" value="1"/>
</dbReference>
<feature type="domain" description="Thiolase C-terminal" evidence="8">
    <location>
        <begin position="284"/>
        <end position="405"/>
    </location>
</feature>
<dbReference type="CDD" id="cd00751">
    <property type="entry name" value="thiolase"/>
    <property type="match status" value="1"/>
</dbReference>
<keyword evidence="3 5" id="KW-0012">Acyltransferase</keyword>
<protein>
    <submittedName>
        <fullName evidence="9">Acetyl-CoA C-acetyltransferase</fullName>
    </submittedName>
</protein>
<evidence type="ECO:0000256" key="1">
    <source>
        <dbReference type="ARBA" id="ARBA00010982"/>
    </source>
</evidence>
<dbReference type="InterPro" id="IPR020616">
    <property type="entry name" value="Thiolase_N"/>
</dbReference>
<dbReference type="Pfam" id="PF00108">
    <property type="entry name" value="Thiolase_N"/>
    <property type="match status" value="1"/>
</dbReference>
<evidence type="ECO:0000256" key="2">
    <source>
        <dbReference type="ARBA" id="ARBA00022679"/>
    </source>
</evidence>
<dbReference type="eggNOG" id="COG0183">
    <property type="taxonomic scope" value="Bacteria"/>
</dbReference>
<dbReference type="InterPro" id="IPR020613">
    <property type="entry name" value="Thiolase_CS"/>
</dbReference>
<dbReference type="EMBL" id="ABWL02000006">
    <property type="protein sequence ID" value="EFE08853.1"/>
    <property type="molecule type" value="Genomic_DNA"/>
</dbReference>
<evidence type="ECO:0000313" key="9">
    <source>
        <dbReference type="EMBL" id="EFE08853.1"/>
    </source>
</evidence>
<feature type="compositionally biased region" description="Basic and acidic residues" evidence="6">
    <location>
        <begin position="224"/>
        <end position="235"/>
    </location>
</feature>
<keyword evidence="2 5" id="KW-0808">Transferase</keyword>
<dbReference type="Proteomes" id="UP000003880">
    <property type="component" value="Unassembled WGS sequence"/>
</dbReference>
<evidence type="ECO:0000313" key="10">
    <source>
        <dbReference type="Proteomes" id="UP000003880"/>
    </source>
</evidence>
<evidence type="ECO:0000259" key="8">
    <source>
        <dbReference type="Pfam" id="PF02803"/>
    </source>
</evidence>
<dbReference type="NCBIfam" id="TIGR01930">
    <property type="entry name" value="AcCoA-C-Actrans"/>
    <property type="match status" value="1"/>
</dbReference>
<accession>D4B9J2</accession>
<dbReference type="InterPro" id="IPR002155">
    <property type="entry name" value="Thiolase"/>
</dbReference>
<name>D4B9J2_9ENTR</name>
<dbReference type="Pfam" id="PF02803">
    <property type="entry name" value="Thiolase_C"/>
    <property type="match status" value="1"/>
</dbReference>
<dbReference type="PROSITE" id="PS00737">
    <property type="entry name" value="THIOLASE_2"/>
    <property type="match status" value="1"/>
</dbReference>
<evidence type="ECO:0000259" key="7">
    <source>
        <dbReference type="Pfam" id="PF00108"/>
    </source>
</evidence>
<gene>
    <name evidence="9" type="ORF">CIT292_07132</name>
</gene>
<dbReference type="PANTHER" id="PTHR18919">
    <property type="entry name" value="ACETYL-COA C-ACYLTRANSFERASE"/>
    <property type="match status" value="1"/>
</dbReference>
<reference evidence="9 10" key="1">
    <citation type="submission" date="2010-02" db="EMBL/GenBank/DDBJ databases">
        <authorList>
            <person name="Weinstock G."/>
            <person name="Sodergren E."/>
            <person name="Clifton S."/>
            <person name="Fulton L."/>
            <person name="Fulton B."/>
            <person name="Courtney L."/>
            <person name="Fronick C."/>
            <person name="Harrison M."/>
            <person name="Strong C."/>
            <person name="Farmer C."/>
            <person name="Delahaunty K."/>
            <person name="Markovic C."/>
            <person name="Hall O."/>
            <person name="Minx P."/>
            <person name="Tomlinson C."/>
            <person name="Mitreva M."/>
            <person name="Nelson J."/>
            <person name="Hou S."/>
            <person name="Wollam A."/>
            <person name="Pepin K.H."/>
            <person name="Johnson M."/>
            <person name="Bhonagiri V."/>
            <person name="Zhang X."/>
            <person name="Suruliraj S."/>
            <person name="Warren W."/>
            <person name="Chinwalla A."/>
            <person name="Mardis E.R."/>
            <person name="Wilson R.K."/>
        </authorList>
    </citation>
    <scope>NUCLEOTIDE SEQUENCE [LARGE SCALE GENOMIC DNA]</scope>
    <source>
        <strain evidence="9 10">ATCC 29220</strain>
    </source>
</reference>
<comment type="similarity">
    <text evidence="1 5">Belongs to the thiolase-like superfamily. Thiolase family.</text>
</comment>
<dbReference type="GO" id="GO:0003988">
    <property type="term" value="F:acetyl-CoA C-acyltransferase activity"/>
    <property type="evidence" value="ECO:0007669"/>
    <property type="project" value="UniProtKB-ARBA"/>
</dbReference>
<dbReference type="PROSITE" id="PS00099">
    <property type="entry name" value="THIOLASE_3"/>
    <property type="match status" value="1"/>
</dbReference>
<dbReference type="PANTHER" id="PTHR18919:SF107">
    <property type="entry name" value="ACETYL-COA ACETYLTRANSFERASE, CYTOSOLIC"/>
    <property type="match status" value="1"/>
</dbReference>
<dbReference type="InterPro" id="IPR016039">
    <property type="entry name" value="Thiolase-like"/>
</dbReference>
<dbReference type="Gene3D" id="3.40.47.10">
    <property type="match status" value="2"/>
</dbReference>
<dbReference type="InterPro" id="IPR020615">
    <property type="entry name" value="Thiolase_acyl_enz_int_AS"/>
</dbReference>
<dbReference type="InterPro" id="IPR020610">
    <property type="entry name" value="Thiolase_AS"/>
</dbReference>
<feature type="active site" description="Proton acceptor" evidence="4">
    <location>
        <position position="392"/>
    </location>
</feature>
<sequence>MFPKCTLAEDLTMQDVVIVAATRTPIGSFHGALAPLSAVELGSVVIHALLEKTAVAPEHVDEVIFGQVLTAGCGQNPARQTALRAGLPVTTPALTINLVCGSGLKAVHQAVQAIRCGDAQIVIAGGQESMSNAPYFLDGARAGLRLGHASMKDSVVHDGLWDAFNDYHMGITAENLADKFVISREQQDAFALRSQQKAAAAIEAGRFSAEITPVSVPQGKKPPRIVDRDEQPRPDTQADKLAQLKPAFRPGNGTVTAGNASSINDGAAAVMLMSAAKAAELNLPVLGRVASYAVSGVEPAIMGIGPVDASLQCLKRAGWTLNEVDLIEANEAFAAQALAVGESLNWDRERVNVNGGAIALGHPIGASGCRILVTLLHEMARRNAAKGLATLCVGGGQGVALAVERPQGVSHEK</sequence>
<dbReference type="SUPFAM" id="SSF53901">
    <property type="entry name" value="Thiolase-like"/>
    <property type="match status" value="2"/>
</dbReference>
<evidence type="ECO:0000256" key="6">
    <source>
        <dbReference type="SAM" id="MobiDB-lite"/>
    </source>
</evidence>
<feature type="region of interest" description="Disordered" evidence="6">
    <location>
        <begin position="214"/>
        <end position="235"/>
    </location>
</feature>
<evidence type="ECO:0000256" key="4">
    <source>
        <dbReference type="PIRSR" id="PIRSR000429-1"/>
    </source>
</evidence>
<dbReference type="HOGENOM" id="CLU_031026_0_0_6"/>
<feature type="active site" description="Proton acceptor" evidence="4">
    <location>
        <position position="362"/>
    </location>
</feature>
<dbReference type="GO" id="GO:0044281">
    <property type="term" value="P:small molecule metabolic process"/>
    <property type="evidence" value="ECO:0007669"/>
    <property type="project" value="UniProtKB-ARBA"/>
</dbReference>
<feature type="active site" description="Acyl-thioester intermediate" evidence="4">
    <location>
        <position position="100"/>
    </location>
</feature>
<evidence type="ECO:0000256" key="3">
    <source>
        <dbReference type="ARBA" id="ARBA00023315"/>
    </source>
</evidence>
<dbReference type="FunFam" id="3.40.47.10:FF:000010">
    <property type="entry name" value="Acetyl-CoA acetyltransferase (Thiolase)"/>
    <property type="match status" value="1"/>
</dbReference>
<organism evidence="9 10">
    <name type="scientific">Citrobacter youngae ATCC 29220</name>
    <dbReference type="NCBI Taxonomy" id="500640"/>
    <lineage>
        <taxon>Bacteria</taxon>
        <taxon>Pseudomonadati</taxon>
        <taxon>Pseudomonadota</taxon>
        <taxon>Gammaproteobacteria</taxon>
        <taxon>Enterobacterales</taxon>
        <taxon>Enterobacteriaceae</taxon>
        <taxon>Citrobacter</taxon>
        <taxon>Citrobacter freundii complex</taxon>
    </lineage>
</organism>
<comment type="caution">
    <text evidence="9">The sequence shown here is derived from an EMBL/GenBank/DDBJ whole genome shotgun (WGS) entry which is preliminary data.</text>
</comment>